<evidence type="ECO:0000313" key="2">
    <source>
        <dbReference type="Proteomes" id="UP000784294"/>
    </source>
</evidence>
<evidence type="ECO:0000313" key="1">
    <source>
        <dbReference type="EMBL" id="VEL20968.1"/>
    </source>
</evidence>
<comment type="caution">
    <text evidence="1">The sequence shown here is derived from an EMBL/GenBank/DDBJ whole genome shotgun (WGS) entry which is preliminary data.</text>
</comment>
<gene>
    <name evidence="1" type="ORF">PXEA_LOCUS14408</name>
</gene>
<dbReference type="EMBL" id="CAAALY010048881">
    <property type="protein sequence ID" value="VEL20968.1"/>
    <property type="molecule type" value="Genomic_DNA"/>
</dbReference>
<sequence>MPPSVHCTNPSLFVELITSKLIHTFSYDDLGELLKSDAIRKHVSEFQLLLLISSWHEEHINSANLPQPANDQTNSGSDFDIGQINANCANLIRNCIRFDKMNKAIMFGLVHSGYGRNTGVRLDKLTEVARREALACFAASQVAVSCNCFDLKFCGDSLFI</sequence>
<dbReference type="AlphaFoldDB" id="A0A3S5BE51"/>
<protein>
    <submittedName>
        <fullName evidence="1">Uncharacterized protein</fullName>
    </submittedName>
</protein>
<dbReference type="Proteomes" id="UP000784294">
    <property type="component" value="Unassembled WGS sequence"/>
</dbReference>
<accession>A0A3S5BE51</accession>
<organism evidence="1 2">
    <name type="scientific">Protopolystoma xenopodis</name>
    <dbReference type="NCBI Taxonomy" id="117903"/>
    <lineage>
        <taxon>Eukaryota</taxon>
        <taxon>Metazoa</taxon>
        <taxon>Spiralia</taxon>
        <taxon>Lophotrochozoa</taxon>
        <taxon>Platyhelminthes</taxon>
        <taxon>Monogenea</taxon>
        <taxon>Polyopisthocotylea</taxon>
        <taxon>Polystomatidea</taxon>
        <taxon>Polystomatidae</taxon>
        <taxon>Protopolystoma</taxon>
    </lineage>
</organism>
<keyword evidence="2" id="KW-1185">Reference proteome</keyword>
<name>A0A3S5BE51_9PLAT</name>
<reference evidence="1" key="1">
    <citation type="submission" date="2018-11" db="EMBL/GenBank/DDBJ databases">
        <authorList>
            <consortium name="Pathogen Informatics"/>
        </authorList>
    </citation>
    <scope>NUCLEOTIDE SEQUENCE</scope>
</reference>
<proteinExistence type="predicted"/>